<keyword evidence="3" id="KW-0274">FAD</keyword>
<dbReference type="InterPro" id="IPR036188">
    <property type="entry name" value="FAD/NAD-bd_sf"/>
</dbReference>
<evidence type="ECO:0000256" key="4">
    <source>
        <dbReference type="ARBA" id="ARBA00023002"/>
    </source>
</evidence>
<dbReference type="PRINTS" id="PR00368">
    <property type="entry name" value="FADPNR"/>
</dbReference>
<feature type="domain" description="FAD/NAD(P)-binding" evidence="7">
    <location>
        <begin position="133"/>
        <end position="453"/>
    </location>
</feature>
<feature type="domain" description="External alternative NADH-ubiquinone oxidoreductase-like C-terminal" evidence="8">
    <location>
        <begin position="508"/>
        <end position="571"/>
    </location>
</feature>
<feature type="compositionally biased region" description="Low complexity" evidence="6">
    <location>
        <begin position="56"/>
        <end position="72"/>
    </location>
</feature>
<dbReference type="InterPro" id="IPR023753">
    <property type="entry name" value="FAD/NAD-binding_dom"/>
</dbReference>
<reference evidence="9" key="1">
    <citation type="submission" date="2021-01" db="EMBL/GenBank/DDBJ databases">
        <authorList>
            <person name="Corre E."/>
            <person name="Pelletier E."/>
            <person name="Niang G."/>
            <person name="Scheremetjew M."/>
            <person name="Finn R."/>
            <person name="Kale V."/>
            <person name="Holt S."/>
            <person name="Cochrane G."/>
            <person name="Meng A."/>
            <person name="Brown T."/>
            <person name="Cohen L."/>
        </authorList>
    </citation>
    <scope>NUCLEOTIDE SEQUENCE</scope>
    <source>
        <strain evidence="9">CCMP3278</strain>
    </source>
</reference>
<dbReference type="Pfam" id="PF22366">
    <property type="entry name" value="NDH2_C"/>
    <property type="match status" value="1"/>
</dbReference>
<gene>
    <name evidence="9" type="ORF">TOLI1172_LOCUS2900</name>
</gene>
<dbReference type="InterPro" id="IPR045024">
    <property type="entry name" value="NDH-2"/>
</dbReference>
<sequence length="575" mass="63400">MWCSVMETAFVSSGALLPGQHSSTTSLHFCSSQHVSISSVHRRSRLSMKASKKSNKSSSKQSSTTTTTEPKTPLAVPEDKRKAVPAPLQYQPKASSLFELVATRTVDTFEDVRLHLTRKYFPDQSLKTATKPRVVVLGVGWAGHAFVKTIDTEKYDVVVISPRNYFLFTPMLASSAVGTVEFRSICESIRASNEYIDYIEAECDDIDTEHRTIRCKTPNGNVFDMDYSYLIVSVGASINTFGTPGVKEYCHFLKDVDDARTLRRSILNKFEEANIPGLSEEERARLLTFVIVGGGPTGCEFSAELSDFLRQDVKKHYPKLFSEVSVKLLNSGASILGQFDSALQESALSSLKKGKIDVVLNARVTNVTDKTITLKNGDEIPYGLAVWAAGNGVQPLVERIIERTPEQADAKGRVFVDKWLRLRGGSSEFALGDCAVNPESPLPATGQVAAQQASYIARLLNRNVCLACEIPVHLPSGMSNDVSPEELVVIGEKQKLKFAKPFEFLSLGIMAYVGQNRAVADVDAGDIQVGKLSGRLAFLLWRSVYLTKQVSTRNRVLVLFDWIKTQVFGRDTSLF</sequence>
<evidence type="ECO:0000259" key="7">
    <source>
        <dbReference type="Pfam" id="PF07992"/>
    </source>
</evidence>
<dbReference type="Pfam" id="PF07992">
    <property type="entry name" value="Pyr_redox_2"/>
    <property type="match status" value="1"/>
</dbReference>
<organism evidence="9">
    <name type="scientific">Timspurckia oligopyrenoides</name>
    <dbReference type="NCBI Taxonomy" id="708627"/>
    <lineage>
        <taxon>Eukaryota</taxon>
        <taxon>Rhodophyta</taxon>
        <taxon>Bangiophyceae</taxon>
        <taxon>Porphyridiales</taxon>
        <taxon>Porphyridiaceae</taxon>
        <taxon>Timspurckia</taxon>
    </lineage>
</organism>
<evidence type="ECO:0008006" key="10">
    <source>
        <dbReference type="Google" id="ProtNLM"/>
    </source>
</evidence>
<comment type="similarity">
    <text evidence="1">Belongs to the NADH dehydrogenase family.</text>
</comment>
<dbReference type="EMBL" id="HBFP01004097">
    <property type="protein sequence ID" value="CAD8818511.1"/>
    <property type="molecule type" value="Transcribed_RNA"/>
</dbReference>
<dbReference type="Gene3D" id="3.50.50.100">
    <property type="match status" value="1"/>
</dbReference>
<dbReference type="PANTHER" id="PTHR43706:SF38">
    <property type="entry name" value="FAD_NAD(P)-BINDING DOMAIN-CONTAINING PROTEIN"/>
    <property type="match status" value="1"/>
</dbReference>
<accession>A0A7S0ZDK2</accession>
<feature type="region of interest" description="Disordered" evidence="6">
    <location>
        <begin position="40"/>
        <end position="85"/>
    </location>
</feature>
<proteinExistence type="inferred from homology"/>
<dbReference type="PANTHER" id="PTHR43706">
    <property type="entry name" value="NADH DEHYDROGENASE"/>
    <property type="match status" value="1"/>
</dbReference>
<evidence type="ECO:0000256" key="2">
    <source>
        <dbReference type="ARBA" id="ARBA00022630"/>
    </source>
</evidence>
<name>A0A7S0ZDK2_9RHOD</name>
<evidence type="ECO:0000256" key="5">
    <source>
        <dbReference type="ARBA" id="ARBA00023027"/>
    </source>
</evidence>
<keyword evidence="5" id="KW-0520">NAD</keyword>
<keyword evidence="2" id="KW-0285">Flavoprotein</keyword>
<keyword evidence="4" id="KW-0560">Oxidoreductase</keyword>
<dbReference type="InterPro" id="IPR054585">
    <property type="entry name" value="NDH2-like_C"/>
</dbReference>
<dbReference type="SUPFAM" id="SSF51905">
    <property type="entry name" value="FAD/NAD(P)-binding domain"/>
    <property type="match status" value="2"/>
</dbReference>
<dbReference type="GO" id="GO:0005739">
    <property type="term" value="C:mitochondrion"/>
    <property type="evidence" value="ECO:0007669"/>
    <property type="project" value="TreeGrafter"/>
</dbReference>
<evidence type="ECO:0000313" key="9">
    <source>
        <dbReference type="EMBL" id="CAD8818511.1"/>
    </source>
</evidence>
<evidence type="ECO:0000259" key="8">
    <source>
        <dbReference type="Pfam" id="PF22366"/>
    </source>
</evidence>
<dbReference type="AlphaFoldDB" id="A0A7S0ZDK2"/>
<feature type="compositionally biased region" description="Basic residues" evidence="6">
    <location>
        <begin position="40"/>
        <end position="55"/>
    </location>
</feature>
<protein>
    <recommendedName>
        <fullName evidence="10">FAD/NAD(P)-binding domain-containing protein</fullName>
    </recommendedName>
</protein>
<evidence type="ECO:0000256" key="1">
    <source>
        <dbReference type="ARBA" id="ARBA00005272"/>
    </source>
</evidence>
<evidence type="ECO:0000256" key="6">
    <source>
        <dbReference type="SAM" id="MobiDB-lite"/>
    </source>
</evidence>
<evidence type="ECO:0000256" key="3">
    <source>
        <dbReference type="ARBA" id="ARBA00022827"/>
    </source>
</evidence>
<dbReference type="GO" id="GO:0003954">
    <property type="term" value="F:NADH dehydrogenase activity"/>
    <property type="evidence" value="ECO:0007669"/>
    <property type="project" value="InterPro"/>
</dbReference>